<dbReference type="RefSeq" id="WP_213002641.1">
    <property type="nucleotide sequence ID" value="NZ_BAAATW010000006.1"/>
</dbReference>
<comment type="caution">
    <text evidence="2">The sequence shown here is derived from an EMBL/GenBank/DDBJ whole genome shotgun (WGS) entry which is preliminary data.</text>
</comment>
<feature type="region of interest" description="Disordered" evidence="1">
    <location>
        <begin position="86"/>
        <end position="126"/>
    </location>
</feature>
<organism evidence="2 3">
    <name type="scientific">Winogradskya consettensis</name>
    <dbReference type="NCBI Taxonomy" id="113560"/>
    <lineage>
        <taxon>Bacteria</taxon>
        <taxon>Bacillati</taxon>
        <taxon>Actinomycetota</taxon>
        <taxon>Actinomycetes</taxon>
        <taxon>Micromonosporales</taxon>
        <taxon>Micromonosporaceae</taxon>
        <taxon>Winogradskya</taxon>
    </lineage>
</organism>
<dbReference type="EMBL" id="BOQP01000052">
    <property type="protein sequence ID" value="GIM82678.1"/>
    <property type="molecule type" value="Genomic_DNA"/>
</dbReference>
<dbReference type="AlphaFoldDB" id="A0A919VYF2"/>
<evidence type="ECO:0000256" key="1">
    <source>
        <dbReference type="SAM" id="MobiDB-lite"/>
    </source>
</evidence>
<accession>A0A919VYF2</accession>
<gene>
    <name evidence="2" type="ORF">Aco04nite_82720</name>
</gene>
<sequence length="209" mass="20819">MRVRIDTDGVVTSAGDDLDQPYIRFPVNWQPEQFIGLKVITGLSGLRLLVDAQQVLAREDVAPGDATQPASAAMAAAVTAYMSAHPELKGAPGPPGAPGSPGLPGVPGVPGEPGTPGAQGPGGPSSLRIAAPASLPLLLIGVSVDVTFTWSTPMPTAGYSHDVAVSSVLLGKVTLSLKSKTAAALTLTVTPTAGVAAGGIVTAVGWISS</sequence>
<keyword evidence="3" id="KW-1185">Reference proteome</keyword>
<evidence type="ECO:0000313" key="3">
    <source>
        <dbReference type="Proteomes" id="UP000680865"/>
    </source>
</evidence>
<proteinExistence type="predicted"/>
<dbReference type="Proteomes" id="UP000680865">
    <property type="component" value="Unassembled WGS sequence"/>
</dbReference>
<reference evidence="2" key="1">
    <citation type="submission" date="2021-03" db="EMBL/GenBank/DDBJ databases">
        <title>Whole genome shotgun sequence of Actinoplanes consettensis NBRC 14913.</title>
        <authorList>
            <person name="Komaki H."/>
            <person name="Tamura T."/>
        </authorList>
    </citation>
    <scope>NUCLEOTIDE SEQUENCE</scope>
    <source>
        <strain evidence="2">NBRC 14913</strain>
    </source>
</reference>
<name>A0A919VYF2_9ACTN</name>
<protein>
    <recommendedName>
        <fullName evidence="4">Collagen triple helix repeat protein</fullName>
    </recommendedName>
</protein>
<evidence type="ECO:0000313" key="2">
    <source>
        <dbReference type="EMBL" id="GIM82678.1"/>
    </source>
</evidence>
<evidence type="ECO:0008006" key="4">
    <source>
        <dbReference type="Google" id="ProtNLM"/>
    </source>
</evidence>